<dbReference type="AlphaFoldDB" id="A0A401IJ04"/>
<keyword evidence="14" id="KW-0961">Cell wall biogenesis/degradation</keyword>
<sequence>MFNQFGPKFKQQISQLLHSMADKLDNNVQPPQETLEPPKTVEKPPRRRPRKGLKLNFTVPPQLTTFSQQTITSLKKVASVRHYPKFWLLFGMGVGVTSSALILGYSVYELETSITDSVEDALVYARPDTLTIKAADGEVLREIGPVTHEKIKIWQIPEPVIHAFIASEDSRFESHRGVDIQGIIRAAFSNFQAGEVVEGGSTITQQLARIVFLSQERNFNRKLKEMRLAQKIEDNLTKEQILERYLNLVYLGSGAYGIADASWVYFSKPVKQLTVTEAATLAGIVPAPSIYSPLENKKAATERRNIVLQRMAKEGFIKPIELETALASPLNLKPNQPKRLEKKAPYFTDYIQKELSQYVSQDTLKAGGIVVETTLNSQWQKAAETAIDTAVNNYGRWQGYKQAALTAIDPRNGQIKAMVGGNDYQNNQYNRVTQAQRQPGSTFKMFVYSTAIAAGFSPYRSYLNAPYIVDGYQPENYGDHYSGAQVSLEQAIASSLNVVAVQTLVDVGWNPIIKVAHKMGIESPLKPTYSLALGAWEVNLLELTSSYGTLAEQGTHYKSHGINRILDRHGKVLYQAQFKPEPALDADTSSIMTWMLQGVVKAGTGSSAQLGTRPVAGKTGTSDKARDLWFVGYIPQLVAGVWLGNDNNQPTSGASSTSATVWRLFMEETVKNMTVESFPELPRLNGRKGSLKAEPIKPKKAYYQVVKPPETTSETQQTQEQPTTRQERRYRRRYRRTQVNQESPQTSAPSTSTRRRRRTTYSPPSAAAVAPAPQAPQNVAPAPVSQPVPSSVNTDGVAPPAPPAARKEE</sequence>
<dbReference type="EMBL" id="BDQK01000013">
    <property type="protein sequence ID" value="GBF81204.1"/>
    <property type="molecule type" value="Genomic_DNA"/>
</dbReference>
<name>A0A401IJ04_APHSA</name>
<keyword evidence="3" id="KW-0121">Carboxypeptidase</keyword>
<dbReference type="GO" id="GO:0030288">
    <property type="term" value="C:outer membrane-bounded periplasmic space"/>
    <property type="evidence" value="ECO:0007669"/>
    <property type="project" value="TreeGrafter"/>
</dbReference>
<keyword evidence="13" id="KW-0511">Multifunctional enzyme</keyword>
<evidence type="ECO:0000256" key="14">
    <source>
        <dbReference type="ARBA" id="ARBA00023316"/>
    </source>
</evidence>
<dbReference type="GO" id="GO:0006508">
    <property type="term" value="P:proteolysis"/>
    <property type="evidence" value="ECO:0007669"/>
    <property type="project" value="UniProtKB-KW"/>
</dbReference>
<gene>
    <name evidence="21" type="ORF">AsFPU1_2616</name>
</gene>
<evidence type="ECO:0000256" key="17">
    <source>
        <dbReference type="SAM" id="MobiDB-lite"/>
    </source>
</evidence>
<dbReference type="PANTHER" id="PTHR32282:SF31">
    <property type="entry name" value="PEPTIDOGLYCAN GLYCOSYLTRANSFERASE"/>
    <property type="match status" value="1"/>
</dbReference>
<dbReference type="InterPro" id="IPR050396">
    <property type="entry name" value="Glycosyltr_51/Transpeptidase"/>
</dbReference>
<evidence type="ECO:0000256" key="10">
    <source>
        <dbReference type="ARBA" id="ARBA00022984"/>
    </source>
</evidence>
<dbReference type="InterPro" id="IPR001264">
    <property type="entry name" value="Glyco_trans_51"/>
</dbReference>
<keyword evidence="5" id="KW-0328">Glycosyltransferase</keyword>
<feature type="compositionally biased region" description="Low complexity" evidence="17">
    <location>
        <begin position="760"/>
        <end position="793"/>
    </location>
</feature>
<feature type="region of interest" description="Disordered" evidence="17">
    <location>
        <begin position="680"/>
        <end position="809"/>
    </location>
</feature>
<feature type="compositionally biased region" description="Low complexity" evidence="17">
    <location>
        <begin position="743"/>
        <end position="752"/>
    </location>
</feature>
<comment type="subcellular location">
    <subcellularLocation>
        <location evidence="1">Membrane</location>
    </subcellularLocation>
</comment>
<dbReference type="FunFam" id="1.10.3810.10:FF:000003">
    <property type="entry name" value="Penicillin-binding protein 1a"/>
    <property type="match status" value="1"/>
</dbReference>
<evidence type="ECO:0000259" key="20">
    <source>
        <dbReference type="Pfam" id="PF00912"/>
    </source>
</evidence>
<keyword evidence="6" id="KW-0808">Transferase</keyword>
<keyword evidence="10" id="KW-0573">Peptidoglycan synthesis</keyword>
<dbReference type="InterPro" id="IPR023346">
    <property type="entry name" value="Lysozyme-like_dom_sf"/>
</dbReference>
<dbReference type="Proteomes" id="UP000287247">
    <property type="component" value="Unassembled WGS sequence"/>
</dbReference>
<feature type="domain" description="Penicillin-binding protein transpeptidase" evidence="19">
    <location>
        <begin position="405"/>
        <end position="660"/>
    </location>
</feature>
<dbReference type="InterPro" id="IPR036950">
    <property type="entry name" value="PBP_transglycosylase"/>
</dbReference>
<reference evidence="22" key="1">
    <citation type="submission" date="2017-05" db="EMBL/GenBank/DDBJ databases">
        <title>Physiological properties and genetic analysis related to exopolysaccharide production of fresh-water unicellular cyanobacterium Aphanothece sacrum, Suizenji Nori, that has been cultured as a food source in Japan.</title>
        <authorList>
            <person name="Kanesaki Y."/>
            <person name="Yoshikawa S."/>
            <person name="Ohki K."/>
        </authorList>
    </citation>
    <scope>NUCLEOTIDE SEQUENCE [LARGE SCALE GENOMIC DNA]</scope>
    <source>
        <strain evidence="22">FPU1</strain>
    </source>
</reference>
<evidence type="ECO:0000256" key="9">
    <source>
        <dbReference type="ARBA" id="ARBA00022960"/>
    </source>
</evidence>
<keyword evidence="9" id="KW-0133">Cell shape</keyword>
<evidence type="ECO:0000256" key="1">
    <source>
        <dbReference type="ARBA" id="ARBA00004370"/>
    </source>
</evidence>
<dbReference type="GO" id="GO:0008955">
    <property type="term" value="F:peptidoglycan glycosyltransferase activity"/>
    <property type="evidence" value="ECO:0007669"/>
    <property type="project" value="UniProtKB-EC"/>
</dbReference>
<dbReference type="GO" id="GO:0009252">
    <property type="term" value="P:peptidoglycan biosynthetic process"/>
    <property type="evidence" value="ECO:0007669"/>
    <property type="project" value="UniProtKB-KW"/>
</dbReference>
<keyword evidence="8" id="KW-0378">Hydrolase</keyword>
<feature type="region of interest" description="Disordered" evidence="17">
    <location>
        <begin position="25"/>
        <end position="52"/>
    </location>
</feature>
<dbReference type="GO" id="GO:0008658">
    <property type="term" value="F:penicillin binding"/>
    <property type="evidence" value="ECO:0007669"/>
    <property type="project" value="InterPro"/>
</dbReference>
<evidence type="ECO:0000256" key="8">
    <source>
        <dbReference type="ARBA" id="ARBA00022801"/>
    </source>
</evidence>
<evidence type="ECO:0000256" key="15">
    <source>
        <dbReference type="ARBA" id="ARBA00034000"/>
    </source>
</evidence>
<keyword evidence="4" id="KW-0645">Protease</keyword>
<comment type="pathway">
    <text evidence="2">Cell wall biogenesis; peptidoglycan biosynthesis.</text>
</comment>
<keyword evidence="7 18" id="KW-0812">Transmembrane</keyword>
<comment type="catalytic activity">
    <reaction evidence="15">
        <text>Preferential cleavage: (Ac)2-L-Lys-D-Ala-|-D-Ala. Also transpeptidation of peptidyl-alanyl moieties that are N-acyl substituents of D-alanine.</text>
        <dbReference type="EC" id="3.4.16.4"/>
    </reaction>
</comment>
<protein>
    <submittedName>
        <fullName evidence="21">Penicillin binding protein</fullName>
    </submittedName>
</protein>
<dbReference type="GO" id="GO:0008360">
    <property type="term" value="P:regulation of cell shape"/>
    <property type="evidence" value="ECO:0007669"/>
    <property type="project" value="UniProtKB-KW"/>
</dbReference>
<comment type="caution">
    <text evidence="21">The sequence shown here is derived from an EMBL/GenBank/DDBJ whole genome shotgun (WGS) entry which is preliminary data.</text>
</comment>
<dbReference type="InterPro" id="IPR001460">
    <property type="entry name" value="PCN-bd_Tpept"/>
</dbReference>
<evidence type="ECO:0000256" key="3">
    <source>
        <dbReference type="ARBA" id="ARBA00022645"/>
    </source>
</evidence>
<evidence type="ECO:0000256" key="12">
    <source>
        <dbReference type="ARBA" id="ARBA00023136"/>
    </source>
</evidence>
<evidence type="ECO:0000256" key="4">
    <source>
        <dbReference type="ARBA" id="ARBA00022670"/>
    </source>
</evidence>
<dbReference type="Pfam" id="PF00912">
    <property type="entry name" value="Transgly"/>
    <property type="match status" value="1"/>
</dbReference>
<organism evidence="21 22">
    <name type="scientific">Aphanothece sacrum FPU1</name>
    <dbReference type="NCBI Taxonomy" id="1920663"/>
    <lineage>
        <taxon>Bacteria</taxon>
        <taxon>Bacillati</taxon>
        <taxon>Cyanobacteriota</taxon>
        <taxon>Cyanophyceae</taxon>
        <taxon>Oscillatoriophycideae</taxon>
        <taxon>Chroococcales</taxon>
        <taxon>Aphanothecaceae</taxon>
        <taxon>Aphanothece</taxon>
    </lineage>
</organism>
<dbReference type="Pfam" id="PF00905">
    <property type="entry name" value="Transpeptidase"/>
    <property type="match status" value="1"/>
</dbReference>
<comment type="catalytic activity">
    <reaction evidence="16">
        <text>[GlcNAc-(1-&gt;4)-Mur2Ac(oyl-L-Ala-gamma-D-Glu-L-Lys-D-Ala-D-Ala)](n)-di-trans,octa-cis-undecaprenyl diphosphate + beta-D-GlcNAc-(1-&gt;4)-Mur2Ac(oyl-L-Ala-gamma-D-Glu-L-Lys-D-Ala-D-Ala)-di-trans,octa-cis-undecaprenyl diphosphate = [GlcNAc-(1-&gt;4)-Mur2Ac(oyl-L-Ala-gamma-D-Glu-L-Lys-D-Ala-D-Ala)](n+1)-di-trans,octa-cis-undecaprenyl diphosphate + di-trans,octa-cis-undecaprenyl diphosphate + H(+)</text>
        <dbReference type="Rhea" id="RHEA:23708"/>
        <dbReference type="Rhea" id="RHEA-COMP:9602"/>
        <dbReference type="Rhea" id="RHEA-COMP:9603"/>
        <dbReference type="ChEBI" id="CHEBI:15378"/>
        <dbReference type="ChEBI" id="CHEBI:58405"/>
        <dbReference type="ChEBI" id="CHEBI:60033"/>
        <dbReference type="ChEBI" id="CHEBI:78435"/>
        <dbReference type="EC" id="2.4.99.28"/>
    </reaction>
</comment>
<feature type="transmembrane region" description="Helical" evidence="18">
    <location>
        <begin position="86"/>
        <end position="108"/>
    </location>
</feature>
<evidence type="ECO:0000256" key="5">
    <source>
        <dbReference type="ARBA" id="ARBA00022676"/>
    </source>
</evidence>
<dbReference type="Gene3D" id="1.10.3810.10">
    <property type="entry name" value="Biosynthetic peptidoglycan transglycosylase-like"/>
    <property type="match status" value="1"/>
</dbReference>
<feature type="compositionally biased region" description="Low complexity" evidence="17">
    <location>
        <begin position="709"/>
        <end position="724"/>
    </location>
</feature>
<keyword evidence="12 18" id="KW-0472">Membrane</keyword>
<dbReference type="GO" id="GO:0009002">
    <property type="term" value="F:serine-type D-Ala-D-Ala carboxypeptidase activity"/>
    <property type="evidence" value="ECO:0007669"/>
    <property type="project" value="UniProtKB-EC"/>
</dbReference>
<evidence type="ECO:0000256" key="16">
    <source>
        <dbReference type="ARBA" id="ARBA00049902"/>
    </source>
</evidence>
<dbReference type="NCBIfam" id="TIGR02074">
    <property type="entry name" value="PBP_1a_fam"/>
    <property type="match status" value="1"/>
</dbReference>
<keyword evidence="11 18" id="KW-1133">Transmembrane helix</keyword>
<evidence type="ECO:0000256" key="2">
    <source>
        <dbReference type="ARBA" id="ARBA00004752"/>
    </source>
</evidence>
<accession>A0A401IJ04</accession>
<keyword evidence="22" id="KW-1185">Reference proteome</keyword>
<feature type="domain" description="Glycosyl transferase family 51" evidence="20">
    <location>
        <begin position="137"/>
        <end position="311"/>
    </location>
</feature>
<evidence type="ECO:0000256" key="18">
    <source>
        <dbReference type="SAM" id="Phobius"/>
    </source>
</evidence>
<dbReference type="InterPro" id="IPR012338">
    <property type="entry name" value="Beta-lactam/transpept-like"/>
</dbReference>
<dbReference type="SUPFAM" id="SSF56601">
    <property type="entry name" value="beta-lactamase/transpeptidase-like"/>
    <property type="match status" value="1"/>
</dbReference>
<dbReference type="PANTHER" id="PTHR32282">
    <property type="entry name" value="BINDING PROTEIN TRANSPEPTIDASE, PUTATIVE-RELATED"/>
    <property type="match status" value="1"/>
</dbReference>
<dbReference type="Gene3D" id="3.40.710.10">
    <property type="entry name" value="DD-peptidase/beta-lactamase superfamily"/>
    <property type="match status" value="1"/>
</dbReference>
<evidence type="ECO:0000256" key="6">
    <source>
        <dbReference type="ARBA" id="ARBA00022679"/>
    </source>
</evidence>
<evidence type="ECO:0000256" key="11">
    <source>
        <dbReference type="ARBA" id="ARBA00022989"/>
    </source>
</evidence>
<evidence type="ECO:0000313" key="22">
    <source>
        <dbReference type="Proteomes" id="UP000287247"/>
    </source>
</evidence>
<proteinExistence type="predicted"/>
<dbReference type="GO" id="GO:0016020">
    <property type="term" value="C:membrane"/>
    <property type="evidence" value="ECO:0007669"/>
    <property type="project" value="UniProtKB-SubCell"/>
</dbReference>
<evidence type="ECO:0000259" key="19">
    <source>
        <dbReference type="Pfam" id="PF00905"/>
    </source>
</evidence>
<evidence type="ECO:0000313" key="21">
    <source>
        <dbReference type="EMBL" id="GBF81204.1"/>
    </source>
</evidence>
<dbReference type="OrthoDB" id="9766909at2"/>
<evidence type="ECO:0000256" key="7">
    <source>
        <dbReference type="ARBA" id="ARBA00022692"/>
    </source>
</evidence>
<dbReference type="SUPFAM" id="SSF53955">
    <property type="entry name" value="Lysozyme-like"/>
    <property type="match status" value="1"/>
</dbReference>
<evidence type="ECO:0000256" key="13">
    <source>
        <dbReference type="ARBA" id="ARBA00023268"/>
    </source>
</evidence>
<dbReference type="GO" id="GO:0071555">
    <property type="term" value="P:cell wall organization"/>
    <property type="evidence" value="ECO:0007669"/>
    <property type="project" value="UniProtKB-KW"/>
</dbReference>